<dbReference type="OMA" id="DRRPNAN"/>
<keyword evidence="7 11" id="KW-0067">ATP-binding</keyword>
<evidence type="ECO:0000259" key="12">
    <source>
        <dbReference type="PROSITE" id="PS51986"/>
    </source>
</evidence>
<dbReference type="Pfam" id="PF03951">
    <property type="entry name" value="Gln-synt_N"/>
    <property type="match status" value="1"/>
</dbReference>
<evidence type="ECO:0000256" key="2">
    <source>
        <dbReference type="ARBA" id="ARBA00009897"/>
    </source>
</evidence>
<dbReference type="STRING" id="45351.A7S6S5"/>
<dbReference type="PANTHER" id="PTHR20852:SF57">
    <property type="entry name" value="GLUTAMINE SYNTHETASE 2 CYTOPLASMIC"/>
    <property type="match status" value="1"/>
</dbReference>
<dbReference type="SUPFAM" id="SSF55931">
    <property type="entry name" value="Glutamine synthetase/guanido kinase"/>
    <property type="match status" value="1"/>
</dbReference>
<evidence type="ECO:0000256" key="7">
    <source>
        <dbReference type="ARBA" id="ARBA00022840"/>
    </source>
</evidence>
<dbReference type="InterPro" id="IPR027303">
    <property type="entry name" value="Gln_synth_gly_rich_site"/>
</dbReference>
<dbReference type="FunFam" id="3.10.20.70:FF:000004">
    <property type="entry name" value="Glutamine synthetase"/>
    <property type="match status" value="1"/>
</dbReference>
<evidence type="ECO:0000256" key="11">
    <source>
        <dbReference type="RuleBase" id="RU004356"/>
    </source>
</evidence>
<organism evidence="14 15">
    <name type="scientific">Nematostella vectensis</name>
    <name type="common">Starlet sea anemone</name>
    <dbReference type="NCBI Taxonomy" id="45351"/>
    <lineage>
        <taxon>Eukaryota</taxon>
        <taxon>Metazoa</taxon>
        <taxon>Cnidaria</taxon>
        <taxon>Anthozoa</taxon>
        <taxon>Hexacorallia</taxon>
        <taxon>Actiniaria</taxon>
        <taxon>Edwardsiidae</taxon>
        <taxon>Nematostella</taxon>
    </lineage>
</organism>
<dbReference type="SMART" id="SM01230">
    <property type="entry name" value="Gln-synt_C"/>
    <property type="match status" value="1"/>
</dbReference>
<evidence type="ECO:0000313" key="15">
    <source>
        <dbReference type="Proteomes" id="UP000001593"/>
    </source>
</evidence>
<dbReference type="GO" id="GO:0004356">
    <property type="term" value="F:glutamine synthetase activity"/>
    <property type="evidence" value="ECO:0000318"/>
    <property type="project" value="GO_Central"/>
</dbReference>
<reference evidence="14 15" key="1">
    <citation type="journal article" date="2007" name="Science">
        <title>Sea anemone genome reveals ancestral eumetazoan gene repertoire and genomic organization.</title>
        <authorList>
            <person name="Putnam N.H."/>
            <person name="Srivastava M."/>
            <person name="Hellsten U."/>
            <person name="Dirks B."/>
            <person name="Chapman J."/>
            <person name="Salamov A."/>
            <person name="Terry A."/>
            <person name="Shapiro H."/>
            <person name="Lindquist E."/>
            <person name="Kapitonov V.V."/>
            <person name="Jurka J."/>
            <person name="Genikhovich G."/>
            <person name="Grigoriev I.V."/>
            <person name="Lucas S.M."/>
            <person name="Steele R.E."/>
            <person name="Finnerty J.R."/>
            <person name="Technau U."/>
            <person name="Martindale M.Q."/>
            <person name="Rokhsar D.S."/>
        </authorList>
    </citation>
    <scope>NUCLEOTIDE SEQUENCE [LARGE SCALE GENOMIC DNA]</scope>
    <source>
        <strain evidence="15">CH2 X CH6</strain>
    </source>
</reference>
<evidence type="ECO:0000256" key="4">
    <source>
        <dbReference type="ARBA" id="ARBA00022490"/>
    </source>
</evidence>
<dbReference type="GO" id="GO:0005524">
    <property type="term" value="F:ATP binding"/>
    <property type="evidence" value="ECO:0007669"/>
    <property type="project" value="UniProtKB-KW"/>
</dbReference>
<evidence type="ECO:0000259" key="13">
    <source>
        <dbReference type="PROSITE" id="PS51987"/>
    </source>
</evidence>
<gene>
    <name evidence="14" type="ORF">NEMVEDRAFT_v1g243257</name>
</gene>
<name>A7S6S5_NEMVE</name>
<keyword evidence="15" id="KW-1185">Reference proteome</keyword>
<dbReference type="InterPro" id="IPR008147">
    <property type="entry name" value="Gln_synt_N"/>
</dbReference>
<dbReference type="Gene3D" id="3.30.590.10">
    <property type="entry name" value="Glutamine synthetase/guanido kinase, catalytic domain"/>
    <property type="match status" value="2"/>
</dbReference>
<evidence type="ECO:0000256" key="9">
    <source>
        <dbReference type="PROSITE-ProRule" id="PRU01330"/>
    </source>
</evidence>
<dbReference type="OrthoDB" id="1936100at2759"/>
<dbReference type="InterPro" id="IPR008146">
    <property type="entry name" value="Gln_synth_cat_dom"/>
</dbReference>
<evidence type="ECO:0000256" key="1">
    <source>
        <dbReference type="ARBA" id="ARBA00004496"/>
    </source>
</evidence>
<comment type="catalytic activity">
    <reaction evidence="8 11">
        <text>L-glutamate + NH4(+) + ATP = L-glutamine + ADP + phosphate + H(+)</text>
        <dbReference type="Rhea" id="RHEA:16169"/>
        <dbReference type="ChEBI" id="CHEBI:15378"/>
        <dbReference type="ChEBI" id="CHEBI:28938"/>
        <dbReference type="ChEBI" id="CHEBI:29985"/>
        <dbReference type="ChEBI" id="CHEBI:30616"/>
        <dbReference type="ChEBI" id="CHEBI:43474"/>
        <dbReference type="ChEBI" id="CHEBI:58359"/>
        <dbReference type="ChEBI" id="CHEBI:456216"/>
        <dbReference type="EC" id="6.3.1.2"/>
    </reaction>
</comment>
<dbReference type="InterPro" id="IPR050292">
    <property type="entry name" value="Glutamine_Synthetase"/>
</dbReference>
<feature type="domain" description="GS catalytic" evidence="13">
    <location>
        <begin position="114"/>
        <end position="368"/>
    </location>
</feature>
<dbReference type="eggNOG" id="KOG0683">
    <property type="taxonomic scope" value="Eukaryota"/>
</dbReference>
<dbReference type="HOGENOM" id="CLU_036762_1_1_1"/>
<dbReference type="FunCoup" id="A7S6S5">
    <property type="interactions" value="869"/>
</dbReference>
<feature type="domain" description="GS beta-grasp" evidence="12">
    <location>
        <begin position="27"/>
        <end position="111"/>
    </location>
</feature>
<keyword evidence="5 11" id="KW-0436">Ligase</keyword>
<accession>A7S6S5</accession>
<evidence type="ECO:0000313" key="14">
    <source>
        <dbReference type="EMBL" id="EDO40606.1"/>
    </source>
</evidence>
<dbReference type="PROSITE" id="PS00181">
    <property type="entry name" value="GLNA_ATP"/>
    <property type="match status" value="1"/>
</dbReference>
<proteinExistence type="inferred from homology"/>
<dbReference type="GO" id="GO:0005737">
    <property type="term" value="C:cytoplasm"/>
    <property type="evidence" value="ECO:0000318"/>
    <property type="project" value="GO_Central"/>
</dbReference>
<evidence type="ECO:0000256" key="5">
    <source>
        <dbReference type="ARBA" id="ARBA00022598"/>
    </source>
</evidence>
<keyword evidence="4" id="KW-0963">Cytoplasm</keyword>
<dbReference type="PROSITE" id="PS51986">
    <property type="entry name" value="GS_BETA_GRASP"/>
    <property type="match status" value="1"/>
</dbReference>
<dbReference type="PROSITE" id="PS00180">
    <property type="entry name" value="GLNA_1"/>
    <property type="match status" value="1"/>
</dbReference>
<dbReference type="KEGG" id="nve:5512306"/>
<dbReference type="Gene3D" id="3.10.20.70">
    <property type="entry name" value="Glutamine synthetase, N-terminal domain"/>
    <property type="match status" value="1"/>
</dbReference>
<dbReference type="GO" id="GO:0006542">
    <property type="term" value="P:glutamine biosynthetic process"/>
    <property type="evidence" value="ECO:0000318"/>
    <property type="project" value="GO_Central"/>
</dbReference>
<dbReference type="InterPro" id="IPR014746">
    <property type="entry name" value="Gln_synth/guanido_kin_cat_dom"/>
</dbReference>
<dbReference type="PROSITE" id="PS51987">
    <property type="entry name" value="GS_CATALYTIC"/>
    <property type="match status" value="1"/>
</dbReference>
<dbReference type="InParanoid" id="A7S6S5"/>
<evidence type="ECO:0000256" key="6">
    <source>
        <dbReference type="ARBA" id="ARBA00022741"/>
    </source>
</evidence>
<dbReference type="EC" id="6.3.1.2" evidence="3 11"/>
<evidence type="ECO:0000256" key="8">
    <source>
        <dbReference type="ARBA" id="ARBA00049436"/>
    </source>
</evidence>
<dbReference type="FunFam" id="3.30.590.10:FF:000011">
    <property type="entry name" value="Glutamine synthetase"/>
    <property type="match status" value="1"/>
</dbReference>
<dbReference type="PhylomeDB" id="A7S6S5"/>
<evidence type="ECO:0000256" key="3">
    <source>
        <dbReference type="ARBA" id="ARBA00012937"/>
    </source>
</evidence>
<evidence type="ECO:0000256" key="10">
    <source>
        <dbReference type="RuleBase" id="RU000384"/>
    </source>
</evidence>
<keyword evidence="6 11" id="KW-0547">Nucleotide-binding</keyword>
<comment type="similarity">
    <text evidence="2 9 10">Belongs to the glutamine synthetase family.</text>
</comment>
<dbReference type="EMBL" id="DS469589">
    <property type="protein sequence ID" value="EDO40606.1"/>
    <property type="molecule type" value="Genomic_DNA"/>
</dbReference>
<dbReference type="SUPFAM" id="SSF54368">
    <property type="entry name" value="Glutamine synthetase, N-terminal domain"/>
    <property type="match status" value="1"/>
</dbReference>
<dbReference type="Proteomes" id="UP000001593">
    <property type="component" value="Unassembled WGS sequence"/>
</dbReference>
<comment type="subcellular location">
    <subcellularLocation>
        <location evidence="1">Cytoplasm</location>
    </subcellularLocation>
</comment>
<dbReference type="PANTHER" id="PTHR20852">
    <property type="entry name" value="GLUTAMINE SYNTHETASE"/>
    <property type="match status" value="1"/>
</dbReference>
<sequence length="368" mass="41665">MVADKRTVSDRHVVLEKYQRLDQGDRVQALYIWVDGSGEGIRCKSRTLDKPPKSHEDLPIWNFDGSSTAQAEGCNSDVYLHPINIFKDPFRGGNNILVLCETYQFDHKPTRTNKRKTCFDVMESEKVKPHRPWFGIEQEYTLLDIDGHPLGWPKGGFPGPQGPYYCGVGTNKVFGREIVEAHYRACLYAGVKIAGTNAEVMPAQWEFQVGPCEGIEMGDHLWVARYLLHRVAEDFGVIVTFDPKPMPGDWNGAGAHCNYSTEEMREEGGMVHIYTAIEKLEKNHDYHIRSYDPNEGRDNARRLTGAHETSRIDQFSHGVANRGASVRIPRQCAEDGKGYLEDRRPSSNCDPYSVTEAIVRTTVLDYQP</sequence>
<protein>
    <recommendedName>
        <fullName evidence="3 11">Glutamine synthetase</fullName>
        <ecNumber evidence="3 11">6.3.1.2</ecNumber>
    </recommendedName>
</protein>
<dbReference type="AlphaFoldDB" id="A7S6S5"/>
<dbReference type="Pfam" id="PF00120">
    <property type="entry name" value="Gln-synt_C"/>
    <property type="match status" value="1"/>
</dbReference>
<dbReference type="InterPro" id="IPR027302">
    <property type="entry name" value="Gln_synth_N_conserv_site"/>
</dbReference>
<dbReference type="InterPro" id="IPR036651">
    <property type="entry name" value="Gln_synt_N_sf"/>
</dbReference>